<accession>A0AAD9V2R7</accession>
<name>A0AAD9V2R7_ACRCE</name>
<comment type="caution">
    <text evidence="1">The sequence shown here is derived from an EMBL/GenBank/DDBJ whole genome shotgun (WGS) entry which is preliminary data.</text>
</comment>
<proteinExistence type="predicted"/>
<keyword evidence="2" id="KW-1185">Reference proteome</keyword>
<dbReference type="AlphaFoldDB" id="A0AAD9V2R7"/>
<evidence type="ECO:0000313" key="1">
    <source>
        <dbReference type="EMBL" id="KAK2559144.1"/>
    </source>
</evidence>
<gene>
    <name evidence="1" type="ORF">P5673_018270</name>
</gene>
<evidence type="ECO:0000313" key="2">
    <source>
        <dbReference type="Proteomes" id="UP001249851"/>
    </source>
</evidence>
<reference evidence="1" key="2">
    <citation type="journal article" date="2023" name="Science">
        <title>Genomic signatures of disease resistance in endangered staghorn corals.</title>
        <authorList>
            <person name="Vollmer S.V."/>
            <person name="Selwyn J.D."/>
            <person name="Despard B.A."/>
            <person name="Roesel C.L."/>
        </authorList>
    </citation>
    <scope>NUCLEOTIDE SEQUENCE</scope>
    <source>
        <strain evidence="1">K2</strain>
    </source>
</reference>
<sequence length="71" mass="8190">MDDVVISIFRCADAQSKLVSLKKNVWKIINVIRQNNVSITYFVINAKNYTFIALLFENNKSKDSIPQLARQ</sequence>
<organism evidence="1 2">
    <name type="scientific">Acropora cervicornis</name>
    <name type="common">Staghorn coral</name>
    <dbReference type="NCBI Taxonomy" id="6130"/>
    <lineage>
        <taxon>Eukaryota</taxon>
        <taxon>Metazoa</taxon>
        <taxon>Cnidaria</taxon>
        <taxon>Anthozoa</taxon>
        <taxon>Hexacorallia</taxon>
        <taxon>Scleractinia</taxon>
        <taxon>Astrocoeniina</taxon>
        <taxon>Acroporidae</taxon>
        <taxon>Acropora</taxon>
    </lineage>
</organism>
<dbReference type="Proteomes" id="UP001249851">
    <property type="component" value="Unassembled WGS sequence"/>
</dbReference>
<reference evidence="1" key="1">
    <citation type="journal article" date="2023" name="G3 (Bethesda)">
        <title>Whole genome assembly and annotation of the endangered Caribbean coral Acropora cervicornis.</title>
        <authorList>
            <person name="Selwyn J.D."/>
            <person name="Vollmer S.V."/>
        </authorList>
    </citation>
    <scope>NUCLEOTIDE SEQUENCE</scope>
    <source>
        <strain evidence="1">K2</strain>
    </source>
</reference>
<dbReference type="EMBL" id="JARQWQ010000041">
    <property type="protein sequence ID" value="KAK2559144.1"/>
    <property type="molecule type" value="Genomic_DNA"/>
</dbReference>
<protein>
    <submittedName>
        <fullName evidence="1">Uncharacterized protein</fullName>
    </submittedName>
</protein>